<evidence type="ECO:0000256" key="3">
    <source>
        <dbReference type="ARBA" id="ARBA00004496"/>
    </source>
</evidence>
<dbReference type="InterPro" id="IPR009161">
    <property type="entry name" value="6-Pfructokinase_euk"/>
</dbReference>
<protein>
    <recommendedName>
        <fullName evidence="5">6-phosphofructokinase</fullName>
        <ecNumber evidence="5">2.7.1.11</ecNumber>
    </recommendedName>
</protein>
<gene>
    <name evidence="18" type="ORF">ENR15_22400</name>
</gene>
<evidence type="ECO:0000256" key="6">
    <source>
        <dbReference type="ARBA" id="ARBA00022490"/>
    </source>
</evidence>
<accession>A0A7C3VK17</accession>
<evidence type="ECO:0000259" key="17">
    <source>
        <dbReference type="Pfam" id="PF00365"/>
    </source>
</evidence>
<comment type="caution">
    <text evidence="18">The sequence shown here is derived from an EMBL/GenBank/DDBJ whole genome shotgun (WGS) entry which is preliminary data.</text>
</comment>
<feature type="domain" description="Phosphofructokinase" evidence="17">
    <location>
        <begin position="413"/>
        <end position="698"/>
    </location>
</feature>
<dbReference type="GO" id="GO:0030388">
    <property type="term" value="P:fructose 1,6-bisphosphate metabolic process"/>
    <property type="evidence" value="ECO:0007669"/>
    <property type="project" value="TreeGrafter"/>
</dbReference>
<dbReference type="InterPro" id="IPR022953">
    <property type="entry name" value="ATP_PFK"/>
</dbReference>
<dbReference type="Pfam" id="PF00365">
    <property type="entry name" value="PFK"/>
    <property type="match status" value="2"/>
</dbReference>
<organism evidence="18">
    <name type="scientific">Planktothricoides sp. SpSt-374</name>
    <dbReference type="NCBI Taxonomy" id="2282167"/>
    <lineage>
        <taxon>Bacteria</taxon>
        <taxon>Bacillati</taxon>
        <taxon>Cyanobacteriota</taxon>
        <taxon>Cyanophyceae</taxon>
        <taxon>Oscillatoriophycideae</taxon>
        <taxon>Oscillatoriales</taxon>
        <taxon>Oscillatoriaceae</taxon>
        <taxon>Planktothricoides</taxon>
    </lineage>
</organism>
<dbReference type="SUPFAM" id="SSF53784">
    <property type="entry name" value="Phosphofructokinase"/>
    <property type="match status" value="2"/>
</dbReference>
<keyword evidence="11 18" id="KW-0418">Kinase</keyword>
<evidence type="ECO:0000256" key="2">
    <source>
        <dbReference type="ARBA" id="ARBA00002659"/>
    </source>
</evidence>
<dbReference type="EC" id="2.7.1.11" evidence="5"/>
<dbReference type="PANTHER" id="PTHR13697:SF4">
    <property type="entry name" value="ATP-DEPENDENT 6-PHOSPHOFRUCTOKINASE"/>
    <property type="match status" value="1"/>
</dbReference>
<keyword evidence="12" id="KW-0067">ATP-binding</keyword>
<dbReference type="PRINTS" id="PR00476">
    <property type="entry name" value="PHFRCTKINASE"/>
</dbReference>
<keyword evidence="10" id="KW-0547">Nucleotide-binding</keyword>
<keyword evidence="8 18" id="KW-0808">Transferase</keyword>
<evidence type="ECO:0000256" key="11">
    <source>
        <dbReference type="ARBA" id="ARBA00022777"/>
    </source>
</evidence>
<sequence length="760" mass="82721">MASDCDRQRKEVDFVRVKKRLGVFTSGGDAPGMNAAVRSVVRAALNQDLEVYAIYEGYQGMLEGGDRIRKMDWDSVGGILGRGGTIIGTARCLAFQTREGRRQAARNLVEYGIEALVAIGGDGSLTGATIFHREWPELLAELVENGEIGAEVAAKHAHLALVGLPASIDNDLYGSDMTIGTDTALHRIAEAADAISSTASSHQRTFIIEVMGRNCGYLALMGGLATGSDWVMIPEKPPEGEHWEEQMCQILKAGRDSGRRDTIIMVAEGTRDAQGKPIRSDDIKQVLEERLGEDARVTILGHVQRGGSPSAFDRHLSTLLGHAAVTQILQSDPAAEPMLIGMRGNRIACTPLGQCVENSRKVAQAISSGDYPQAMALRGDTFSEIYHTFYTLMQATPPNCKPDAPPPIDKPLRIAVLTCGAAASGMNTAVRAAVRLGIDKCHTMLGVENGFRGLIEGHIKELDWVSVRGWATAGGSSLGTSRKIPKGRDLYDIARHIEKHDIQALFIIGGWSGYQAAYQLYNQRENFPAFNIPIICIPATINNNLPGSEYSIGSDTALNNIIQAVDKIKQSAVASSRCFVVKVMGRYCGYLALLSGMATGAEQVYLHEDGVTLSNLQHDLDYLINSFERGKRLGLIICNENAHPVYNSDFISALFAEEGKKLFQVRQAVLGHLQQGGDPSPFDRIQATRLAAKAIDFLIAEADKHSPAATAIGLQGSQVQFWNLSELPVQMDSDHQRPKHQWWWELRSIASTLSHHTPHL</sequence>
<evidence type="ECO:0000313" key="18">
    <source>
        <dbReference type="EMBL" id="HGG03312.1"/>
    </source>
</evidence>
<dbReference type="GO" id="GO:0016208">
    <property type="term" value="F:AMP binding"/>
    <property type="evidence" value="ECO:0007669"/>
    <property type="project" value="TreeGrafter"/>
</dbReference>
<dbReference type="EMBL" id="DSPX01000230">
    <property type="protein sequence ID" value="HGG03312.1"/>
    <property type="molecule type" value="Genomic_DNA"/>
</dbReference>
<dbReference type="GO" id="GO:0005524">
    <property type="term" value="F:ATP binding"/>
    <property type="evidence" value="ECO:0007669"/>
    <property type="project" value="UniProtKB-KW"/>
</dbReference>
<evidence type="ECO:0000256" key="8">
    <source>
        <dbReference type="ARBA" id="ARBA00022679"/>
    </source>
</evidence>
<comment type="subcellular location">
    <subcellularLocation>
        <location evidence="3">Cytoplasm</location>
    </subcellularLocation>
</comment>
<evidence type="ECO:0000256" key="14">
    <source>
        <dbReference type="ARBA" id="ARBA00023152"/>
    </source>
</evidence>
<dbReference type="InterPro" id="IPR035966">
    <property type="entry name" value="PKF_sf"/>
</dbReference>
<dbReference type="PIRSF" id="PIRSF000533">
    <property type="entry name" value="ATP_PFK_euk"/>
    <property type="match status" value="1"/>
</dbReference>
<dbReference type="GO" id="GO:0005945">
    <property type="term" value="C:6-phosphofructokinase complex"/>
    <property type="evidence" value="ECO:0007669"/>
    <property type="project" value="TreeGrafter"/>
</dbReference>
<keyword evidence="7" id="KW-0021">Allosteric enzyme</keyword>
<evidence type="ECO:0000256" key="16">
    <source>
        <dbReference type="ARBA" id="ARBA00048070"/>
    </source>
</evidence>
<dbReference type="NCBIfam" id="TIGR02478">
    <property type="entry name" value="6PF1K_euk"/>
    <property type="match status" value="1"/>
</dbReference>
<name>A0A7C3VK17_9CYAN</name>
<dbReference type="GO" id="GO:0003872">
    <property type="term" value="F:6-phosphofructokinase activity"/>
    <property type="evidence" value="ECO:0007669"/>
    <property type="project" value="UniProtKB-EC"/>
</dbReference>
<proteinExistence type="inferred from homology"/>
<evidence type="ECO:0000256" key="10">
    <source>
        <dbReference type="ARBA" id="ARBA00022741"/>
    </source>
</evidence>
<dbReference type="PROSITE" id="PS00433">
    <property type="entry name" value="PHOSPHOFRUCTOKINASE"/>
    <property type="match status" value="2"/>
</dbReference>
<keyword evidence="14" id="KW-0324">Glycolysis</keyword>
<dbReference type="FunFam" id="3.40.50.460:FF:000008">
    <property type="entry name" value="ATP-dependent 6-phosphofructokinase"/>
    <property type="match status" value="1"/>
</dbReference>
<evidence type="ECO:0000256" key="15">
    <source>
        <dbReference type="ARBA" id="ARBA00038478"/>
    </source>
</evidence>
<evidence type="ECO:0000256" key="13">
    <source>
        <dbReference type="ARBA" id="ARBA00022842"/>
    </source>
</evidence>
<dbReference type="PANTHER" id="PTHR13697">
    <property type="entry name" value="PHOSPHOFRUCTOKINASE"/>
    <property type="match status" value="1"/>
</dbReference>
<evidence type="ECO:0000256" key="4">
    <source>
        <dbReference type="ARBA" id="ARBA00004679"/>
    </source>
</evidence>
<keyword evidence="6" id="KW-0963">Cytoplasm</keyword>
<dbReference type="InterPro" id="IPR015912">
    <property type="entry name" value="Phosphofructokinase_CS"/>
</dbReference>
<keyword evidence="13" id="KW-0460">Magnesium</keyword>
<dbReference type="GO" id="GO:0070095">
    <property type="term" value="F:fructose-6-phosphate binding"/>
    <property type="evidence" value="ECO:0007669"/>
    <property type="project" value="TreeGrafter"/>
</dbReference>
<evidence type="ECO:0000256" key="1">
    <source>
        <dbReference type="ARBA" id="ARBA00001946"/>
    </source>
</evidence>
<dbReference type="GO" id="GO:0061621">
    <property type="term" value="P:canonical glycolysis"/>
    <property type="evidence" value="ECO:0007669"/>
    <property type="project" value="TreeGrafter"/>
</dbReference>
<dbReference type="Gene3D" id="3.40.50.460">
    <property type="entry name" value="Phosphofructokinase domain"/>
    <property type="match status" value="2"/>
</dbReference>
<dbReference type="GO" id="GO:0042802">
    <property type="term" value="F:identical protein binding"/>
    <property type="evidence" value="ECO:0007669"/>
    <property type="project" value="TreeGrafter"/>
</dbReference>
<dbReference type="GO" id="GO:0048029">
    <property type="term" value="F:monosaccharide binding"/>
    <property type="evidence" value="ECO:0007669"/>
    <property type="project" value="TreeGrafter"/>
</dbReference>
<feature type="domain" description="Phosphofructokinase" evidence="17">
    <location>
        <begin position="20"/>
        <end position="326"/>
    </location>
</feature>
<dbReference type="Gene3D" id="3.40.50.450">
    <property type="match status" value="2"/>
</dbReference>
<dbReference type="GO" id="GO:0006002">
    <property type="term" value="P:fructose 6-phosphate metabolic process"/>
    <property type="evidence" value="ECO:0007669"/>
    <property type="project" value="InterPro"/>
</dbReference>
<reference evidence="18" key="1">
    <citation type="journal article" date="2020" name="mSystems">
        <title>Genome- and Community-Level Interaction Insights into Carbon Utilization and Element Cycling Functions of Hydrothermarchaeota in Hydrothermal Sediment.</title>
        <authorList>
            <person name="Zhou Z."/>
            <person name="Liu Y."/>
            <person name="Xu W."/>
            <person name="Pan J."/>
            <person name="Luo Z.H."/>
            <person name="Li M."/>
        </authorList>
    </citation>
    <scope>NUCLEOTIDE SEQUENCE [LARGE SCALE GENOMIC DNA]</scope>
    <source>
        <strain evidence="18">SpSt-374</strain>
    </source>
</reference>
<evidence type="ECO:0000256" key="7">
    <source>
        <dbReference type="ARBA" id="ARBA00022533"/>
    </source>
</evidence>
<comment type="function">
    <text evidence="2">Catalyzes the phosphorylation of D-fructose 6-phosphate to fructose 1,6-bisphosphate by ATP, the first committing step of glycolysis.</text>
</comment>
<evidence type="ECO:0000256" key="12">
    <source>
        <dbReference type="ARBA" id="ARBA00022840"/>
    </source>
</evidence>
<dbReference type="FunFam" id="3.40.50.460:FF:000007">
    <property type="entry name" value="ATP-dependent 6-phosphofructokinase"/>
    <property type="match status" value="1"/>
</dbReference>
<comment type="similarity">
    <text evidence="15">Belongs to the phosphofructokinase type A (PFKA) family.</text>
</comment>
<dbReference type="UniPathway" id="UPA00109">
    <property type="reaction ID" value="UER00182"/>
</dbReference>
<comment type="cofactor">
    <cofactor evidence="1">
        <name>Mg(2+)</name>
        <dbReference type="ChEBI" id="CHEBI:18420"/>
    </cofactor>
</comment>
<evidence type="ECO:0000256" key="9">
    <source>
        <dbReference type="ARBA" id="ARBA00022723"/>
    </source>
</evidence>
<evidence type="ECO:0000256" key="5">
    <source>
        <dbReference type="ARBA" id="ARBA00012055"/>
    </source>
</evidence>
<comment type="catalytic activity">
    <reaction evidence="16">
        <text>beta-D-fructose 6-phosphate + ATP = beta-D-fructose 1,6-bisphosphate + ADP + H(+)</text>
        <dbReference type="Rhea" id="RHEA:16109"/>
        <dbReference type="ChEBI" id="CHEBI:15378"/>
        <dbReference type="ChEBI" id="CHEBI:30616"/>
        <dbReference type="ChEBI" id="CHEBI:32966"/>
        <dbReference type="ChEBI" id="CHEBI:57634"/>
        <dbReference type="ChEBI" id="CHEBI:456216"/>
        <dbReference type="EC" id="2.7.1.11"/>
    </reaction>
</comment>
<keyword evidence="9" id="KW-0479">Metal-binding</keyword>
<dbReference type="AlphaFoldDB" id="A0A7C3VK17"/>
<dbReference type="InterPro" id="IPR000023">
    <property type="entry name" value="Phosphofructokinase_dom"/>
</dbReference>
<comment type="pathway">
    <text evidence="4">Carbohydrate degradation; glycolysis; D-glyceraldehyde 3-phosphate and glycerone phosphate from D-glucose: step 3/4.</text>
</comment>
<dbReference type="GO" id="GO:0046872">
    <property type="term" value="F:metal ion binding"/>
    <property type="evidence" value="ECO:0007669"/>
    <property type="project" value="UniProtKB-KW"/>
</dbReference>